<proteinExistence type="predicted"/>
<dbReference type="HOGENOM" id="CLU_043034_3_1_11"/>
<organism evidence="3 4">
    <name type="scientific">Streptomyces roseochromogenus subsp. oscitans DS 12.976</name>
    <dbReference type="NCBI Taxonomy" id="1352936"/>
    <lineage>
        <taxon>Bacteria</taxon>
        <taxon>Bacillati</taxon>
        <taxon>Actinomycetota</taxon>
        <taxon>Actinomycetes</taxon>
        <taxon>Kitasatosporales</taxon>
        <taxon>Streptomycetaceae</taxon>
        <taxon>Streptomyces</taxon>
    </lineage>
</organism>
<evidence type="ECO:0000256" key="1">
    <source>
        <dbReference type="SAM" id="SignalP"/>
    </source>
</evidence>
<reference evidence="3 4" key="1">
    <citation type="journal article" date="2014" name="Genome Announc.">
        <title>Draft Genome Sequence of Streptomyces roseochromogenes subsp. oscitans DS 12.976, Producer of the Aminocoumarin Antibiotic Clorobiocin.</title>
        <authorList>
            <person name="Ruckert C."/>
            <person name="Kalinowski J."/>
            <person name="Heide L."/>
            <person name="Apel A.K."/>
        </authorList>
    </citation>
    <scope>NUCLEOTIDE SEQUENCE [LARGE SCALE GENOMIC DNA]</scope>
    <source>
        <strain evidence="3 4">DS 12.976</strain>
    </source>
</reference>
<comment type="caution">
    <text evidence="3">The sequence shown here is derived from an EMBL/GenBank/DDBJ whole genome shotgun (WGS) entry which is preliminary data.</text>
</comment>
<protein>
    <recommendedName>
        <fullName evidence="2">GmrSD restriction endonucleases C-terminal domain-containing protein</fullName>
    </recommendedName>
</protein>
<gene>
    <name evidence="3" type="ORF">M878_25560</name>
</gene>
<dbReference type="PATRIC" id="fig|1352936.5.peg.5331"/>
<feature type="domain" description="GmrSD restriction endonucleases C-terminal" evidence="2">
    <location>
        <begin position="109"/>
        <end position="219"/>
    </location>
</feature>
<dbReference type="EMBL" id="AWQX01000214">
    <property type="protein sequence ID" value="EST27368.1"/>
    <property type="molecule type" value="Genomic_DNA"/>
</dbReference>
<dbReference type="Proteomes" id="UP000017984">
    <property type="component" value="Chromosome"/>
</dbReference>
<name>V6K5P0_STRRC</name>
<accession>V6K5P0</accession>
<evidence type="ECO:0000313" key="3">
    <source>
        <dbReference type="EMBL" id="EST27368.1"/>
    </source>
</evidence>
<dbReference type="InterPro" id="IPR011089">
    <property type="entry name" value="GmrSD_C"/>
</dbReference>
<dbReference type="PANTHER" id="PTHR24094">
    <property type="entry name" value="SECRETED PROTEIN"/>
    <property type="match status" value="1"/>
</dbReference>
<keyword evidence="4" id="KW-1185">Reference proteome</keyword>
<sequence length="227" mass="24872">MIISTAWRRAATLVLVCLAGLLPAVTTPASAAPLPYYSALALRRDLPEPPGADVALKELGELKVEEPHQTPGYSRAKFPHWAKVYGQCDTREVVLARDGKGVTQDSLCRAVAGTWYSPYDSKTLDAASKVDVDHLVPISNAWKSGADLWTTDKRKAFANDLTHSQLIAVSASSNRSKGDQSPDQWAPPNKDYWCTYGRAWTDIKYVYGLSITAPEKKMLGTMLNTCD</sequence>
<evidence type="ECO:0000259" key="2">
    <source>
        <dbReference type="Pfam" id="PF07510"/>
    </source>
</evidence>
<keyword evidence="1" id="KW-0732">Signal</keyword>
<dbReference type="Pfam" id="PF07510">
    <property type="entry name" value="GmrSD_C"/>
    <property type="match status" value="1"/>
</dbReference>
<dbReference type="STRING" id="1352936.M878_25560"/>
<dbReference type="PANTHER" id="PTHR24094:SF15">
    <property type="entry name" value="AMP-DEPENDENT SYNTHETASE_LIGASE DOMAIN-CONTAINING PROTEIN-RELATED"/>
    <property type="match status" value="1"/>
</dbReference>
<evidence type="ECO:0000313" key="4">
    <source>
        <dbReference type="Proteomes" id="UP000017984"/>
    </source>
</evidence>
<feature type="signal peptide" evidence="1">
    <location>
        <begin position="1"/>
        <end position="31"/>
    </location>
</feature>
<feature type="chain" id="PRO_5004748207" description="GmrSD restriction endonucleases C-terminal domain-containing protein" evidence="1">
    <location>
        <begin position="32"/>
        <end position="227"/>
    </location>
</feature>
<dbReference type="AlphaFoldDB" id="V6K5P0"/>